<dbReference type="AlphaFoldDB" id="A0A6C0HC69"/>
<evidence type="ECO:0000259" key="2">
    <source>
        <dbReference type="PROSITE" id="PS51635"/>
    </source>
</evidence>
<dbReference type="InterPro" id="IPR016035">
    <property type="entry name" value="Acyl_Trfase/lysoPLipase"/>
</dbReference>
<dbReference type="Gene3D" id="3.40.1090.10">
    <property type="entry name" value="Cytosolic phospholipase A2 catalytic domain"/>
    <property type="match status" value="2"/>
</dbReference>
<evidence type="ECO:0000313" key="3">
    <source>
        <dbReference type="EMBL" id="QHT77980.1"/>
    </source>
</evidence>
<name>A0A6C0HC69_9ZZZZ</name>
<keyword evidence="1" id="KW-0443">Lipid metabolism</keyword>
<dbReference type="Pfam" id="PF01734">
    <property type="entry name" value="Patatin"/>
    <property type="match status" value="1"/>
</dbReference>
<dbReference type="GO" id="GO:0006629">
    <property type="term" value="P:lipid metabolic process"/>
    <property type="evidence" value="ECO:0007669"/>
    <property type="project" value="UniProtKB-KW"/>
</dbReference>
<dbReference type="InterPro" id="IPR052580">
    <property type="entry name" value="Lipid_Hydrolase"/>
</dbReference>
<dbReference type="EMBL" id="MN739924">
    <property type="protein sequence ID" value="QHT77980.1"/>
    <property type="molecule type" value="Genomic_DNA"/>
</dbReference>
<dbReference type="SUPFAM" id="SSF52151">
    <property type="entry name" value="FabD/lysophospholipase-like"/>
    <property type="match status" value="1"/>
</dbReference>
<sequence length="307" mass="35298">MDLKNENIETTTNIENITPTENIIKHLVLSGGGVVGFSFYGLLRETNKRGLWDISNIETIYGTSVGSIISVFIALHYEWDTLDDFIIKRPWQNVYKLSIDSFLYAFHNKGILDKKIMEHTFSPLFKGKDIDINVTMKEFYEITKIEMHIMTVDINTYDLVDISYKTHPDWFVIDAVYCSCCLPILFQPIIKDNMCFCDGGFMANYPVKQCIENGAKPNEIFGMCRSSIFDSSSNINDKSTLFDYILNILYKTISKILNKNEGQQIYKEAIVNCPPLSIYDIYETASSMEKRLELIQKGSEYLDKIIS</sequence>
<reference evidence="3" key="1">
    <citation type="journal article" date="2020" name="Nature">
        <title>Giant virus diversity and host interactions through global metagenomics.</title>
        <authorList>
            <person name="Schulz F."/>
            <person name="Roux S."/>
            <person name="Paez-Espino D."/>
            <person name="Jungbluth S."/>
            <person name="Walsh D.A."/>
            <person name="Denef V.J."/>
            <person name="McMahon K.D."/>
            <person name="Konstantinidis K.T."/>
            <person name="Eloe-Fadrosh E.A."/>
            <person name="Kyrpides N.C."/>
            <person name="Woyke T."/>
        </authorList>
    </citation>
    <scope>NUCLEOTIDE SEQUENCE</scope>
    <source>
        <strain evidence="3">GVMAG-M-3300023179-90</strain>
    </source>
</reference>
<protein>
    <recommendedName>
        <fullName evidence="2">PNPLA domain-containing protein</fullName>
    </recommendedName>
</protein>
<accession>A0A6C0HC69</accession>
<dbReference type="PROSITE" id="PS51635">
    <property type="entry name" value="PNPLA"/>
    <property type="match status" value="1"/>
</dbReference>
<dbReference type="PANTHER" id="PTHR46394:SF1">
    <property type="entry name" value="PNPLA DOMAIN-CONTAINING PROTEIN"/>
    <property type="match status" value="1"/>
</dbReference>
<evidence type="ECO:0000256" key="1">
    <source>
        <dbReference type="ARBA" id="ARBA00023098"/>
    </source>
</evidence>
<proteinExistence type="predicted"/>
<dbReference type="InterPro" id="IPR002641">
    <property type="entry name" value="PNPLA_dom"/>
</dbReference>
<dbReference type="PANTHER" id="PTHR46394">
    <property type="entry name" value="ANNEXIN"/>
    <property type="match status" value="1"/>
</dbReference>
<organism evidence="3">
    <name type="scientific">viral metagenome</name>
    <dbReference type="NCBI Taxonomy" id="1070528"/>
    <lineage>
        <taxon>unclassified sequences</taxon>
        <taxon>metagenomes</taxon>
        <taxon>organismal metagenomes</taxon>
    </lineage>
</organism>
<feature type="domain" description="PNPLA" evidence="2">
    <location>
        <begin position="27"/>
        <end position="211"/>
    </location>
</feature>